<sequence length="744" mass="80591">MGKVFTLPPRRRAGRGLVARLAAIALYPRSSALRRSFRNSAFAAQIDAGCGKALSDFLFLHAGAALIERMAGQDWLGVSARHRLAGLAEQRHARFVARYGERPFVARRRLYSEQVRHLPIGPAAAAAPEGAGRLCVVLHAYYLDTAEAILGKLRHLGRPFDLLVATPAQQVDAVAELCRRLLPGVPVQIVPARNRGRNFGPMLVEMAQEILGHDLLLHLHTKQSLRTGRVQAAWCNHILDHLVGSPEVVATILGAFAREPRLGLVGPFSFSDIPYWCHHWMSNAEAAERLFARLGVADYPRDGLLDFPAGGMFWARVEALRPLLAAGWDYEDFEPEPLPADGTLAHAIERGVTVVANAGGYLYGETDLETRTLRIGDSEKNVTAHFAATGDQIRTLFERADSVSLAFAGALFTPLAVHPQDVRAASAWLGTRAAAGSHGEALEHDLAAGVLKPREAVLALVRGLAAQGKHLLIVNDSGRDDAFVRAMLERQGLDGVFAQTLLPTPDGLVRPDGTLWQPVGEGVKGRYRHVHVGADPRTDLQYAANLGFQPMPAVDVATLADLRGALLPAAWRSRSHDWVDGVLLGPLVARIGNDPFGPSPASAFRFTNAREFGYCTLGPALAVLVTAPGTFADLPGMRRLRHRVEESDPAVPPVEGEAVAEIGGSLDRLLRLVLDPKDEDGVLAALREGAQDYVLDLVAAYGAPILAAPFDRNLAFATGRHWLTGRWEIPGEIRDLLEPERMPP</sequence>
<proteinExistence type="predicted"/>
<evidence type="ECO:0000313" key="1">
    <source>
        <dbReference type="EMBL" id="MCK0196068.1"/>
    </source>
</evidence>
<organism evidence="1 2">
    <name type="scientific">Ancylobacter crimeensis</name>
    <dbReference type="NCBI Taxonomy" id="2579147"/>
    <lineage>
        <taxon>Bacteria</taxon>
        <taxon>Pseudomonadati</taxon>
        <taxon>Pseudomonadota</taxon>
        <taxon>Alphaproteobacteria</taxon>
        <taxon>Hyphomicrobiales</taxon>
        <taxon>Xanthobacteraceae</taxon>
        <taxon>Ancylobacter</taxon>
    </lineage>
</organism>
<name>A0ABT0D7Z6_9HYPH</name>
<dbReference type="Pfam" id="PF05045">
    <property type="entry name" value="RgpF"/>
    <property type="match status" value="1"/>
</dbReference>
<gene>
    <name evidence="1" type="ORF">MWN34_03990</name>
</gene>
<dbReference type="SUPFAM" id="SSF56784">
    <property type="entry name" value="HAD-like"/>
    <property type="match status" value="1"/>
</dbReference>
<accession>A0ABT0D7Z6</accession>
<comment type="caution">
    <text evidence="1">The sequence shown here is derived from an EMBL/GenBank/DDBJ whole genome shotgun (WGS) entry which is preliminary data.</text>
</comment>
<protein>
    <submittedName>
        <fullName evidence="1">Rhamnan synthesis F family protein</fullName>
    </submittedName>
</protein>
<dbReference type="InterPro" id="IPR007739">
    <property type="entry name" value="RgpF"/>
</dbReference>
<reference evidence="1 2" key="1">
    <citation type="submission" date="2022-04" db="EMBL/GenBank/DDBJ databases">
        <authorList>
            <person name="Grouzdev D.S."/>
            <person name="Pantiukh K.S."/>
            <person name="Krutkina M.S."/>
        </authorList>
    </citation>
    <scope>NUCLEOTIDE SEQUENCE [LARGE SCALE GENOMIC DNA]</scope>
    <source>
        <strain evidence="1 2">6x-1</strain>
    </source>
</reference>
<dbReference type="RefSeq" id="WP_247026785.1">
    <property type="nucleotide sequence ID" value="NZ_JALKCH010000002.1"/>
</dbReference>
<keyword evidence="2" id="KW-1185">Reference proteome</keyword>
<dbReference type="Proteomes" id="UP001203284">
    <property type="component" value="Unassembled WGS sequence"/>
</dbReference>
<dbReference type="InterPro" id="IPR036412">
    <property type="entry name" value="HAD-like_sf"/>
</dbReference>
<dbReference type="EMBL" id="JALKCH010000002">
    <property type="protein sequence ID" value="MCK0196068.1"/>
    <property type="molecule type" value="Genomic_DNA"/>
</dbReference>
<evidence type="ECO:0000313" key="2">
    <source>
        <dbReference type="Proteomes" id="UP001203284"/>
    </source>
</evidence>